<evidence type="ECO:0000256" key="2">
    <source>
        <dbReference type="ARBA" id="ARBA00006961"/>
    </source>
</evidence>
<evidence type="ECO:0000313" key="6">
    <source>
        <dbReference type="Proteomes" id="UP001196530"/>
    </source>
</evidence>
<dbReference type="Proteomes" id="UP001196530">
    <property type="component" value="Unassembled WGS sequence"/>
</dbReference>
<dbReference type="PANTHER" id="PTHR30546:SF23">
    <property type="entry name" value="FLAVOPROTEIN-LIKE PROTEIN YCP4-RELATED"/>
    <property type="match status" value="1"/>
</dbReference>
<dbReference type="NCBIfam" id="NF002999">
    <property type="entry name" value="PRK03767.1"/>
    <property type="match status" value="1"/>
</dbReference>
<organism evidence="5 6">
    <name type="scientific">Pichia angusta</name>
    <name type="common">Yeast</name>
    <name type="synonym">Hansenula polymorpha</name>
    <dbReference type="NCBI Taxonomy" id="870730"/>
    <lineage>
        <taxon>Eukaryota</taxon>
        <taxon>Fungi</taxon>
        <taxon>Dikarya</taxon>
        <taxon>Ascomycota</taxon>
        <taxon>Saccharomycotina</taxon>
        <taxon>Pichiomycetes</taxon>
        <taxon>Pichiales</taxon>
        <taxon>Pichiaceae</taxon>
        <taxon>Ogataea</taxon>
    </lineage>
</organism>
<evidence type="ECO:0000256" key="3">
    <source>
        <dbReference type="ARBA" id="ARBA00053955"/>
    </source>
</evidence>
<comment type="function">
    <text evidence="3">Flavodoxin-like protein (FLP) that plays a role in cell wall integrity, oxidative stress protection and virulence. FLPs act as NAD(P)H quinone oxidoreductases. Reduces ubiquinone (coenzyme Q), enabling it to serve as an antioxidant in the membrane.</text>
</comment>
<comment type="similarity">
    <text evidence="2">Belongs to the WrbA family.</text>
</comment>
<dbReference type="EMBL" id="JAHLUX010000001">
    <property type="protein sequence ID" value="KAG7821911.1"/>
    <property type="molecule type" value="Genomic_DNA"/>
</dbReference>
<dbReference type="InterPro" id="IPR029039">
    <property type="entry name" value="Flavoprotein-like_sf"/>
</dbReference>
<dbReference type="GeneID" id="66124437"/>
<dbReference type="Pfam" id="PF03358">
    <property type="entry name" value="FMN_red"/>
    <property type="match status" value="1"/>
</dbReference>
<name>A0AAN6DLL6_PICAN</name>
<comment type="subcellular location">
    <subcellularLocation>
        <location evidence="1">Cell membrane</location>
        <topology evidence="1">Peripheral membrane protein</topology>
    </subcellularLocation>
</comment>
<dbReference type="SUPFAM" id="SSF52218">
    <property type="entry name" value="Flavoproteins"/>
    <property type="match status" value="1"/>
</dbReference>
<dbReference type="InterPro" id="IPR008254">
    <property type="entry name" value="Flavodoxin/NO_synth"/>
</dbReference>
<dbReference type="GO" id="GO:0034599">
    <property type="term" value="P:cellular response to oxidative stress"/>
    <property type="evidence" value="ECO:0007669"/>
    <property type="project" value="UniProtKB-ARBA"/>
</dbReference>
<protein>
    <recommendedName>
        <fullName evidence="4">Flavodoxin-like domain-containing protein</fullName>
    </recommendedName>
</protein>
<comment type="caution">
    <text evidence="5">The sequence shown here is derived from an EMBL/GenBank/DDBJ whole genome shotgun (WGS) entry which is preliminary data.</text>
</comment>
<dbReference type="FunFam" id="3.40.50.360:FF:000001">
    <property type="entry name" value="NAD(P)H dehydrogenase (Quinone) FQR1-like"/>
    <property type="match status" value="1"/>
</dbReference>
<dbReference type="NCBIfam" id="TIGR01755">
    <property type="entry name" value="flav_wrbA"/>
    <property type="match status" value="1"/>
</dbReference>
<evidence type="ECO:0000256" key="1">
    <source>
        <dbReference type="ARBA" id="ARBA00004202"/>
    </source>
</evidence>
<dbReference type="PROSITE" id="PS50902">
    <property type="entry name" value="FLAVODOXIN_LIKE"/>
    <property type="match status" value="1"/>
</dbReference>
<dbReference type="GO" id="GO:0005886">
    <property type="term" value="C:plasma membrane"/>
    <property type="evidence" value="ECO:0007669"/>
    <property type="project" value="UniProtKB-SubCell"/>
</dbReference>
<feature type="domain" description="Flavodoxin-like" evidence="4">
    <location>
        <begin position="1"/>
        <end position="157"/>
    </location>
</feature>
<dbReference type="InterPro" id="IPR005025">
    <property type="entry name" value="FMN_Rdtase-like_dom"/>
</dbReference>
<proteinExistence type="inferred from homology"/>
<dbReference type="PANTHER" id="PTHR30546">
    <property type="entry name" value="FLAVODOXIN-RELATED PROTEIN WRBA-RELATED"/>
    <property type="match status" value="1"/>
</dbReference>
<dbReference type="RefSeq" id="XP_043062281.1">
    <property type="nucleotide sequence ID" value="XM_043204493.1"/>
</dbReference>
<sequence>MTKKVATLPESILEKMHAPPKRPYEEATVSTLQEYDAFMFGIPTRYGNFPAQFKSFIDQTGGLWASGALYHKPFGVFVSTGTGGGNEMTVVNSLSTWVHHGMIYVPLGYAKVFSLMTDLSQVRGGSPWGAGTIAGADGSRQVTPLELEIAKAQGTEFAKVALKF</sequence>
<evidence type="ECO:0000313" key="5">
    <source>
        <dbReference type="EMBL" id="KAG7821911.1"/>
    </source>
</evidence>
<dbReference type="Gene3D" id="3.40.50.360">
    <property type="match status" value="1"/>
</dbReference>
<evidence type="ECO:0000259" key="4">
    <source>
        <dbReference type="PROSITE" id="PS50902"/>
    </source>
</evidence>
<dbReference type="GO" id="GO:0003955">
    <property type="term" value="F:NAD(P)H dehydrogenase (quinone) activity"/>
    <property type="evidence" value="ECO:0007669"/>
    <property type="project" value="InterPro"/>
</dbReference>
<gene>
    <name evidence="5" type="ORF">KL928_000386</name>
</gene>
<dbReference type="GO" id="GO:0010181">
    <property type="term" value="F:FMN binding"/>
    <property type="evidence" value="ECO:0007669"/>
    <property type="project" value="InterPro"/>
</dbReference>
<dbReference type="InterPro" id="IPR010089">
    <property type="entry name" value="Flavoprotein_WrbA-like"/>
</dbReference>
<dbReference type="AlphaFoldDB" id="A0AAN6DLL6"/>
<accession>A0AAN6DLL6</accession>
<reference evidence="5" key="1">
    <citation type="journal article" date="2021" name="G3 (Bethesda)">
        <title>Genomic diversity, chromosomal rearrangements, and interspecies hybridization in the ogataea polymorpha species complex.</title>
        <authorList>
            <person name="Hanson S.J."/>
            <person name="Cinneide E.O."/>
            <person name="Salzberg L.I."/>
            <person name="Wolfe K.H."/>
            <person name="McGowan J."/>
            <person name="Fitzpatrick D.A."/>
            <person name="Matlin K."/>
        </authorList>
    </citation>
    <scope>NUCLEOTIDE SEQUENCE</scope>
    <source>
        <strain evidence="5">61-244</strain>
    </source>
</reference>